<comment type="caution">
    <text evidence="2">The sequence shown here is derived from an EMBL/GenBank/DDBJ whole genome shotgun (WGS) entry which is preliminary data.</text>
</comment>
<accession>A0A927RP70</accession>
<feature type="compositionally biased region" description="Gly residues" evidence="1">
    <location>
        <begin position="111"/>
        <end position="125"/>
    </location>
</feature>
<gene>
    <name evidence="2" type="ORF">HEB94_008684</name>
</gene>
<feature type="region of interest" description="Disordered" evidence="1">
    <location>
        <begin position="45"/>
        <end position="125"/>
    </location>
</feature>
<feature type="compositionally biased region" description="Low complexity" evidence="1">
    <location>
        <begin position="100"/>
        <end position="110"/>
    </location>
</feature>
<dbReference type="AlphaFoldDB" id="A0A927RP70"/>
<reference evidence="2" key="1">
    <citation type="submission" date="2020-10" db="EMBL/GenBank/DDBJ databases">
        <title>Sequencing the genomes of 1000 actinobacteria strains.</title>
        <authorList>
            <person name="Klenk H.-P."/>
        </authorList>
    </citation>
    <scope>NUCLEOTIDE SEQUENCE</scope>
    <source>
        <strain evidence="2">DSM 45354</strain>
    </source>
</reference>
<evidence type="ECO:0000313" key="2">
    <source>
        <dbReference type="EMBL" id="MBE1611836.1"/>
    </source>
</evidence>
<feature type="compositionally biased region" description="Basic and acidic residues" evidence="1">
    <location>
        <begin position="81"/>
        <end position="92"/>
    </location>
</feature>
<evidence type="ECO:0000256" key="1">
    <source>
        <dbReference type="SAM" id="MobiDB-lite"/>
    </source>
</evidence>
<protein>
    <submittedName>
        <fullName evidence="2">Uncharacterized protein</fullName>
    </submittedName>
</protein>
<organism evidence="2 3">
    <name type="scientific">Actinopolymorpha pittospori</name>
    <dbReference type="NCBI Taxonomy" id="648752"/>
    <lineage>
        <taxon>Bacteria</taxon>
        <taxon>Bacillati</taxon>
        <taxon>Actinomycetota</taxon>
        <taxon>Actinomycetes</taxon>
        <taxon>Propionibacteriales</taxon>
        <taxon>Actinopolymorphaceae</taxon>
        <taxon>Actinopolymorpha</taxon>
    </lineage>
</organism>
<name>A0A927RP70_9ACTN</name>
<dbReference type="RefSeq" id="WP_192754987.1">
    <property type="nucleotide sequence ID" value="NZ_BAABJL010000176.1"/>
</dbReference>
<feature type="compositionally biased region" description="Low complexity" evidence="1">
    <location>
        <begin position="68"/>
        <end position="80"/>
    </location>
</feature>
<sequence length="125" mass="11818">MPFVAVPIVAVPIVPALFGLEVAEAVLTGAVESGLRVVGRALLGPGPGRHPSADHALGGPTFGGVVRTGGASRASASGAGTRRDVGEGDGSTRRSRRRGATTGTSGPPAGALGGTGGVGAGGVGT</sequence>
<dbReference type="Proteomes" id="UP000638648">
    <property type="component" value="Unassembled WGS sequence"/>
</dbReference>
<dbReference type="EMBL" id="JADBEM010000001">
    <property type="protein sequence ID" value="MBE1611836.1"/>
    <property type="molecule type" value="Genomic_DNA"/>
</dbReference>
<keyword evidence="3" id="KW-1185">Reference proteome</keyword>
<proteinExistence type="predicted"/>
<evidence type="ECO:0000313" key="3">
    <source>
        <dbReference type="Proteomes" id="UP000638648"/>
    </source>
</evidence>